<dbReference type="PANTHER" id="PTHR47706">
    <property type="entry name" value="NMRA-LIKE FAMILY PROTEIN"/>
    <property type="match status" value="1"/>
</dbReference>
<keyword evidence="5" id="KW-1185">Reference proteome</keyword>
<dbReference type="Pfam" id="PF05368">
    <property type="entry name" value="NmrA"/>
    <property type="match status" value="1"/>
</dbReference>
<keyword evidence="2" id="KW-0560">Oxidoreductase</keyword>
<protein>
    <submittedName>
        <fullName evidence="4">NAD(P)-binding protein</fullName>
    </submittedName>
</protein>
<gene>
    <name evidence="4" type="ORF">EJ08DRAFT_602727</name>
</gene>
<dbReference type="AlphaFoldDB" id="A0A9P4P507"/>
<keyword evidence="1" id="KW-0521">NADP</keyword>
<dbReference type="InterPro" id="IPR036291">
    <property type="entry name" value="NAD(P)-bd_dom_sf"/>
</dbReference>
<dbReference type="PANTHER" id="PTHR47706:SF9">
    <property type="entry name" value="NMRA-LIKE DOMAIN-CONTAINING PROTEIN-RELATED"/>
    <property type="match status" value="1"/>
</dbReference>
<comment type="caution">
    <text evidence="4">The sequence shown here is derived from an EMBL/GenBank/DDBJ whole genome shotgun (WGS) entry which is preliminary data.</text>
</comment>
<dbReference type="InterPro" id="IPR045312">
    <property type="entry name" value="PCBER-like"/>
</dbReference>
<proteinExistence type="predicted"/>
<evidence type="ECO:0000313" key="5">
    <source>
        <dbReference type="Proteomes" id="UP000800235"/>
    </source>
</evidence>
<dbReference type="Proteomes" id="UP000800235">
    <property type="component" value="Unassembled WGS sequence"/>
</dbReference>
<reference evidence="4" key="1">
    <citation type="journal article" date="2020" name="Stud. Mycol.">
        <title>101 Dothideomycetes genomes: a test case for predicting lifestyles and emergence of pathogens.</title>
        <authorList>
            <person name="Haridas S."/>
            <person name="Albert R."/>
            <person name="Binder M."/>
            <person name="Bloem J."/>
            <person name="Labutti K."/>
            <person name="Salamov A."/>
            <person name="Andreopoulos B."/>
            <person name="Baker S."/>
            <person name="Barry K."/>
            <person name="Bills G."/>
            <person name="Bluhm B."/>
            <person name="Cannon C."/>
            <person name="Castanera R."/>
            <person name="Culley D."/>
            <person name="Daum C."/>
            <person name="Ezra D."/>
            <person name="Gonzalez J."/>
            <person name="Henrissat B."/>
            <person name="Kuo A."/>
            <person name="Liang C."/>
            <person name="Lipzen A."/>
            <person name="Lutzoni F."/>
            <person name="Magnuson J."/>
            <person name="Mondo S."/>
            <person name="Nolan M."/>
            <person name="Ohm R."/>
            <person name="Pangilinan J."/>
            <person name="Park H.-J."/>
            <person name="Ramirez L."/>
            <person name="Alfaro M."/>
            <person name="Sun H."/>
            <person name="Tritt A."/>
            <person name="Yoshinaga Y."/>
            <person name="Zwiers L.-H."/>
            <person name="Turgeon B."/>
            <person name="Goodwin S."/>
            <person name="Spatafora J."/>
            <person name="Crous P."/>
            <person name="Grigoriev I."/>
        </authorList>
    </citation>
    <scope>NUCLEOTIDE SEQUENCE</scope>
    <source>
        <strain evidence="4">CBS 130266</strain>
    </source>
</reference>
<evidence type="ECO:0000256" key="1">
    <source>
        <dbReference type="ARBA" id="ARBA00022857"/>
    </source>
</evidence>
<sequence length="308" mass="33442">MVPSHLRNVTLLAAAGNLGSKILRNLTSAGFNVTVIQRQGSNKTLPDGVKSIQADLSSKASLVSAFKGQDVVVSAVPDPQLDSQKTLVDAAIEAGVKRIVPSEFSSNLEAKAKELHLPNVSEKLKIREYVEAAGAAGKIEWSSINNGPFLDMGIQYGFLGPNVRSKTATFHDGGEKICCVTSTEDIAKAVALMLQHPEETANKSVYVYSAKISEKTITATVEKLTVIKFEVKHADVQKDAEEYLELLKKGEDDPSKKFSLYFLMMYGNGFGGDYRHRAKNEALGLRVMDDAELESSIARYLKDASQTA</sequence>
<evidence type="ECO:0000313" key="4">
    <source>
        <dbReference type="EMBL" id="KAF2436646.1"/>
    </source>
</evidence>
<organism evidence="4 5">
    <name type="scientific">Tothia fuscella</name>
    <dbReference type="NCBI Taxonomy" id="1048955"/>
    <lineage>
        <taxon>Eukaryota</taxon>
        <taxon>Fungi</taxon>
        <taxon>Dikarya</taxon>
        <taxon>Ascomycota</taxon>
        <taxon>Pezizomycotina</taxon>
        <taxon>Dothideomycetes</taxon>
        <taxon>Pleosporomycetidae</taxon>
        <taxon>Venturiales</taxon>
        <taxon>Cylindrosympodiaceae</taxon>
        <taxon>Tothia</taxon>
    </lineage>
</organism>
<dbReference type="GO" id="GO:0016491">
    <property type="term" value="F:oxidoreductase activity"/>
    <property type="evidence" value="ECO:0007669"/>
    <property type="project" value="UniProtKB-KW"/>
</dbReference>
<dbReference type="Gene3D" id="3.40.50.720">
    <property type="entry name" value="NAD(P)-binding Rossmann-like Domain"/>
    <property type="match status" value="1"/>
</dbReference>
<dbReference type="OrthoDB" id="9984533at2759"/>
<dbReference type="InterPro" id="IPR051609">
    <property type="entry name" value="NmrA/Isoflavone_reductase-like"/>
</dbReference>
<feature type="domain" description="NmrA-like" evidence="3">
    <location>
        <begin position="8"/>
        <end position="231"/>
    </location>
</feature>
<dbReference type="EMBL" id="MU007010">
    <property type="protein sequence ID" value="KAF2436646.1"/>
    <property type="molecule type" value="Genomic_DNA"/>
</dbReference>
<name>A0A9P4P507_9PEZI</name>
<dbReference type="InterPro" id="IPR008030">
    <property type="entry name" value="NmrA-like"/>
</dbReference>
<dbReference type="CDD" id="cd05259">
    <property type="entry name" value="PCBER_SDR_a"/>
    <property type="match status" value="1"/>
</dbReference>
<evidence type="ECO:0000256" key="2">
    <source>
        <dbReference type="ARBA" id="ARBA00023002"/>
    </source>
</evidence>
<accession>A0A9P4P507</accession>
<evidence type="ECO:0000259" key="3">
    <source>
        <dbReference type="Pfam" id="PF05368"/>
    </source>
</evidence>
<dbReference type="Gene3D" id="3.90.25.10">
    <property type="entry name" value="UDP-galactose 4-epimerase, domain 1"/>
    <property type="match status" value="1"/>
</dbReference>
<dbReference type="SUPFAM" id="SSF51735">
    <property type="entry name" value="NAD(P)-binding Rossmann-fold domains"/>
    <property type="match status" value="1"/>
</dbReference>